<dbReference type="EMBL" id="CP016808">
    <property type="protein sequence ID" value="ANY69871.1"/>
    <property type="molecule type" value="Genomic_DNA"/>
</dbReference>
<dbReference type="InterPro" id="IPR013525">
    <property type="entry name" value="ABC2_TM"/>
</dbReference>
<dbReference type="InterPro" id="IPR051449">
    <property type="entry name" value="ABC-2_transporter_component"/>
</dbReference>
<evidence type="ECO:0000256" key="1">
    <source>
        <dbReference type="ARBA" id="ARBA00004651"/>
    </source>
</evidence>
<keyword evidence="5 8" id="KW-0812">Transmembrane</keyword>
<dbReference type="GO" id="GO:0005886">
    <property type="term" value="C:plasma membrane"/>
    <property type="evidence" value="ECO:0007669"/>
    <property type="project" value="UniProtKB-SubCell"/>
</dbReference>
<dbReference type="PROSITE" id="PS51012">
    <property type="entry name" value="ABC_TM2"/>
    <property type="match status" value="1"/>
</dbReference>
<name>A0A1B2DQ86_9BACL</name>
<evidence type="ECO:0000256" key="8">
    <source>
        <dbReference type="SAM" id="Phobius"/>
    </source>
</evidence>
<feature type="transmembrane region" description="Helical" evidence="8">
    <location>
        <begin position="21"/>
        <end position="42"/>
    </location>
</feature>
<accession>A0A1B2DQ86</accession>
<dbReference type="GO" id="GO:0140359">
    <property type="term" value="F:ABC-type transporter activity"/>
    <property type="evidence" value="ECO:0007669"/>
    <property type="project" value="InterPro"/>
</dbReference>
<gene>
    <name evidence="10" type="ORF">BBD42_27740</name>
</gene>
<keyword evidence="3" id="KW-0813">Transport</keyword>
<dbReference type="PANTHER" id="PTHR30294">
    <property type="entry name" value="MEMBRANE COMPONENT OF ABC TRANSPORTER YHHJ-RELATED"/>
    <property type="match status" value="1"/>
</dbReference>
<evidence type="ECO:0000256" key="3">
    <source>
        <dbReference type="ARBA" id="ARBA00022448"/>
    </source>
</evidence>
<feature type="transmembrane region" description="Helical" evidence="8">
    <location>
        <begin position="192"/>
        <end position="213"/>
    </location>
</feature>
<keyword evidence="6 8" id="KW-1133">Transmembrane helix</keyword>
<evidence type="ECO:0000313" key="10">
    <source>
        <dbReference type="EMBL" id="ANY69871.1"/>
    </source>
</evidence>
<feature type="transmembrane region" description="Helical" evidence="8">
    <location>
        <begin position="267"/>
        <end position="291"/>
    </location>
</feature>
<evidence type="ECO:0000259" key="9">
    <source>
        <dbReference type="PROSITE" id="PS51012"/>
    </source>
</evidence>
<sequence length="383" mass="41366">MRSLPIAMQLIRRTMGTRRGFFLNVLLPAIALSVIAGLFSSLQADKEIIAVSNADRGAFGAYMLDLVNQDSLYEVKMQTDSTGKLVREAVATGDADAAIFIPADFTERLLAGEQPQPVLYRWTEQLWNASLLSSLETQARSMAASVELLQSASGGAAPDAGKLSELLEQQARPAVSAQHTAMKLGVVAANPIMIGSILLFLMLLVSQSVGFIMEDREMRTMQRMYTAPLRALDIALGNYLGSILVGTIQLVLVLSLTYFVFGYSPGVSFGAMLLVLECFMLAAIGVMTAVGGLVRNAHQLSQINLLIVTPTSMISGCFFPLSMMPEFLQKLANFMPQKWALQAIDRLSTGAGLLDVAQPILILMLFAVVLLIFGAAVLRPSQQ</sequence>
<keyword evidence="4" id="KW-1003">Cell membrane</keyword>
<feature type="transmembrane region" description="Helical" evidence="8">
    <location>
        <begin position="303"/>
        <end position="321"/>
    </location>
</feature>
<evidence type="ECO:0000256" key="2">
    <source>
        <dbReference type="ARBA" id="ARBA00007783"/>
    </source>
</evidence>
<comment type="subcellular location">
    <subcellularLocation>
        <location evidence="1">Cell membrane</location>
        <topology evidence="1">Multi-pass membrane protein</topology>
    </subcellularLocation>
</comment>
<reference evidence="10" key="1">
    <citation type="submission" date="2016-08" db="EMBL/GenBank/DDBJ databases">
        <title>Complete Genome Seqeunce of Paenibacillus sp. BIHB 4019 from tea rhizoplane.</title>
        <authorList>
            <person name="Thakur R."/>
            <person name="Swarnkar M.K."/>
            <person name="Gulati A."/>
        </authorList>
    </citation>
    <scope>NUCLEOTIDE SEQUENCE [LARGE SCALE GENOMIC DNA]</scope>
    <source>
        <strain evidence="10">BIHB4019</strain>
    </source>
</reference>
<evidence type="ECO:0000256" key="4">
    <source>
        <dbReference type="ARBA" id="ARBA00022475"/>
    </source>
</evidence>
<dbReference type="InterPro" id="IPR047817">
    <property type="entry name" value="ABC2_TM_bact-type"/>
</dbReference>
<evidence type="ECO:0000256" key="7">
    <source>
        <dbReference type="ARBA" id="ARBA00023136"/>
    </source>
</evidence>
<feature type="domain" description="ABC transmembrane type-2" evidence="9">
    <location>
        <begin position="156"/>
        <end position="381"/>
    </location>
</feature>
<proteinExistence type="inferred from homology"/>
<keyword evidence="7 8" id="KW-0472">Membrane</keyword>
<dbReference type="AlphaFoldDB" id="A0A1B2DQ86"/>
<dbReference type="Pfam" id="PF12698">
    <property type="entry name" value="ABC2_membrane_3"/>
    <property type="match status" value="1"/>
</dbReference>
<feature type="transmembrane region" description="Helical" evidence="8">
    <location>
        <begin position="234"/>
        <end position="261"/>
    </location>
</feature>
<dbReference type="RefSeq" id="WP_099520837.1">
    <property type="nucleotide sequence ID" value="NZ_CP016808.1"/>
</dbReference>
<organism evidence="10">
    <name type="scientific">Paenibacillus sp. BIHB 4019</name>
    <dbReference type="NCBI Taxonomy" id="1870819"/>
    <lineage>
        <taxon>Bacteria</taxon>
        <taxon>Bacillati</taxon>
        <taxon>Bacillota</taxon>
        <taxon>Bacilli</taxon>
        <taxon>Bacillales</taxon>
        <taxon>Paenibacillaceae</taxon>
        <taxon>Paenibacillus</taxon>
    </lineage>
</organism>
<protein>
    <recommendedName>
        <fullName evidence="9">ABC transmembrane type-2 domain-containing protein</fullName>
    </recommendedName>
</protein>
<comment type="similarity">
    <text evidence="2">Belongs to the ABC-2 integral membrane protein family.</text>
</comment>
<dbReference type="Gene3D" id="3.40.1710.10">
    <property type="entry name" value="abc type-2 transporter like domain"/>
    <property type="match status" value="1"/>
</dbReference>
<evidence type="ECO:0000256" key="6">
    <source>
        <dbReference type="ARBA" id="ARBA00022989"/>
    </source>
</evidence>
<dbReference type="PANTHER" id="PTHR30294:SF45">
    <property type="entry name" value="LINEARMYCIN RESISTANCE PERMEASE PROTEIN LNRN"/>
    <property type="match status" value="1"/>
</dbReference>
<evidence type="ECO:0000256" key="5">
    <source>
        <dbReference type="ARBA" id="ARBA00022692"/>
    </source>
</evidence>
<feature type="transmembrane region" description="Helical" evidence="8">
    <location>
        <begin position="356"/>
        <end position="378"/>
    </location>
</feature>